<evidence type="ECO:0000313" key="1">
    <source>
        <dbReference type="EMBL" id="MBC9795359.1"/>
    </source>
</evidence>
<dbReference type="Proteomes" id="UP000653730">
    <property type="component" value="Unassembled WGS sequence"/>
</dbReference>
<proteinExistence type="predicted"/>
<sequence>MNAAQGQTFSEWWRQKKTQKKYLIQQIVALQMYIGYARKGYSIAKDGLNFIGDLKNGEVNFHSDYFQSLEKVNPNIKQYAQVTEIMVLQYQMTREYSQSLKQLNQSKAFNEKELEYLCGVFERTLDFSLDTLNELIEICTNGDLEMTDDARLERIDLLYNQMLEHYGFYQEFSKESKQLALARLQEKGDTQKIRLMYNLK</sequence>
<gene>
    <name evidence="1" type="ORF">IBL28_05245</name>
</gene>
<evidence type="ECO:0000313" key="2">
    <source>
        <dbReference type="Proteomes" id="UP000653730"/>
    </source>
</evidence>
<accession>A0A926JQB2</accession>
<dbReference type="EMBL" id="JACVDC010000009">
    <property type="protein sequence ID" value="MBC9795359.1"/>
    <property type="molecule type" value="Genomic_DNA"/>
</dbReference>
<reference evidence="1 2" key="1">
    <citation type="submission" date="2020-09" db="EMBL/GenBank/DDBJ databases">
        <title>Sinomicrobium weinanense sp. nov., a halophilic bacteria isolated from saline-alkali soil.</title>
        <authorList>
            <person name="Wu P."/>
            <person name="Ren H."/>
            <person name="Mei Y."/>
            <person name="Liang Y."/>
            <person name="Chen Z."/>
        </authorList>
    </citation>
    <scope>NUCLEOTIDE SEQUENCE [LARGE SCALE GENOMIC DNA]</scope>
    <source>
        <strain evidence="1 2">FJxs</strain>
    </source>
</reference>
<protein>
    <recommendedName>
        <fullName evidence="3">TerB family tellurite resistance protein</fullName>
    </recommendedName>
</protein>
<name>A0A926JQB2_9FLAO</name>
<keyword evidence="2" id="KW-1185">Reference proteome</keyword>
<evidence type="ECO:0008006" key="3">
    <source>
        <dbReference type="Google" id="ProtNLM"/>
    </source>
</evidence>
<comment type="caution">
    <text evidence="1">The sequence shown here is derived from an EMBL/GenBank/DDBJ whole genome shotgun (WGS) entry which is preliminary data.</text>
</comment>
<organism evidence="1 2">
    <name type="scientific">Sinomicrobium weinanense</name>
    <dbReference type="NCBI Taxonomy" id="2842200"/>
    <lineage>
        <taxon>Bacteria</taxon>
        <taxon>Pseudomonadati</taxon>
        <taxon>Bacteroidota</taxon>
        <taxon>Flavobacteriia</taxon>
        <taxon>Flavobacteriales</taxon>
        <taxon>Flavobacteriaceae</taxon>
        <taxon>Sinomicrobium</taxon>
    </lineage>
</organism>
<dbReference type="AlphaFoldDB" id="A0A926JQB2"/>